<keyword evidence="4" id="KW-1185">Reference proteome</keyword>
<dbReference type="Proteomes" id="UP000525652">
    <property type="component" value="Unassembled WGS sequence"/>
</dbReference>
<dbReference type="SUPFAM" id="SSF54523">
    <property type="entry name" value="Pili subunits"/>
    <property type="match status" value="1"/>
</dbReference>
<dbReference type="GO" id="GO:0015628">
    <property type="term" value="P:protein secretion by the type II secretion system"/>
    <property type="evidence" value="ECO:0007669"/>
    <property type="project" value="InterPro"/>
</dbReference>
<evidence type="ECO:0000313" key="3">
    <source>
        <dbReference type="EMBL" id="MBC2602219.1"/>
    </source>
</evidence>
<reference evidence="3 4" key="1">
    <citation type="submission" date="2020-07" db="EMBL/GenBank/DDBJ databases">
        <authorList>
            <person name="Feng X."/>
        </authorList>
    </citation>
    <scope>NUCLEOTIDE SEQUENCE [LARGE SCALE GENOMIC DNA]</scope>
    <source>
        <strain evidence="3 4">JCM14086</strain>
    </source>
</reference>
<dbReference type="AlphaFoldDB" id="A0A7X1AYF4"/>
<dbReference type="Pfam" id="PF07963">
    <property type="entry name" value="N_methyl"/>
    <property type="match status" value="1"/>
</dbReference>
<name>A0A7X1AYF4_9BACT</name>
<evidence type="ECO:0000256" key="1">
    <source>
        <dbReference type="ARBA" id="ARBA00022481"/>
    </source>
</evidence>
<dbReference type="Gene3D" id="3.30.700.10">
    <property type="entry name" value="Glycoprotein, Type 4 Pilin"/>
    <property type="match status" value="1"/>
</dbReference>
<accession>A0A7X1AYF4</accession>
<dbReference type="InterPro" id="IPR000983">
    <property type="entry name" value="Bac_GSPG_pilin"/>
</dbReference>
<proteinExistence type="predicted"/>
<comment type="caution">
    <text evidence="3">The sequence shown here is derived from an EMBL/GenBank/DDBJ whole genome shotgun (WGS) entry which is preliminary data.</text>
</comment>
<organism evidence="3 4">
    <name type="scientific">Puniceicoccus vermicola</name>
    <dbReference type="NCBI Taxonomy" id="388746"/>
    <lineage>
        <taxon>Bacteria</taxon>
        <taxon>Pseudomonadati</taxon>
        <taxon>Verrucomicrobiota</taxon>
        <taxon>Opitutia</taxon>
        <taxon>Puniceicoccales</taxon>
        <taxon>Puniceicoccaceae</taxon>
        <taxon>Puniceicoccus</taxon>
    </lineage>
</organism>
<dbReference type="RefSeq" id="WP_185692935.1">
    <property type="nucleotide sequence ID" value="NZ_JACHVA010000082.1"/>
</dbReference>
<evidence type="ECO:0000256" key="2">
    <source>
        <dbReference type="SAM" id="Phobius"/>
    </source>
</evidence>
<dbReference type="PRINTS" id="PR00813">
    <property type="entry name" value="BCTERIALGSPG"/>
</dbReference>
<protein>
    <submittedName>
        <fullName evidence="3">Prepilin-type N-terminal cleavage/methylation domain-containing protein</fullName>
    </submittedName>
</protein>
<feature type="transmembrane region" description="Helical" evidence="2">
    <location>
        <begin position="21"/>
        <end position="43"/>
    </location>
</feature>
<keyword evidence="2" id="KW-0812">Transmembrane</keyword>
<gene>
    <name evidence="3" type="ORF">H5P30_10560</name>
</gene>
<dbReference type="PANTHER" id="PTHR30093">
    <property type="entry name" value="GENERAL SECRETION PATHWAY PROTEIN G"/>
    <property type="match status" value="1"/>
</dbReference>
<keyword evidence="1" id="KW-0488">Methylation</keyword>
<keyword evidence="2" id="KW-1133">Transmembrane helix</keyword>
<dbReference type="NCBIfam" id="TIGR02532">
    <property type="entry name" value="IV_pilin_GFxxxE"/>
    <property type="match status" value="1"/>
</dbReference>
<dbReference type="InterPro" id="IPR045584">
    <property type="entry name" value="Pilin-like"/>
</dbReference>
<dbReference type="InterPro" id="IPR012902">
    <property type="entry name" value="N_methyl_site"/>
</dbReference>
<dbReference type="EMBL" id="JACHVA010000082">
    <property type="protein sequence ID" value="MBC2602219.1"/>
    <property type="molecule type" value="Genomic_DNA"/>
</dbReference>
<evidence type="ECO:0000313" key="4">
    <source>
        <dbReference type="Proteomes" id="UP000525652"/>
    </source>
</evidence>
<dbReference type="GO" id="GO:0015627">
    <property type="term" value="C:type II protein secretion system complex"/>
    <property type="evidence" value="ECO:0007669"/>
    <property type="project" value="InterPro"/>
</dbReference>
<sequence length="227" mass="24927">MPSPIHPSIPLRRKFRSAFTLIELLCVIAVIGILAAIIVPAVGHIRQKGNSSKCQSNLRQLQAANSLYASDHGYFIPSITNTLSSGGKIDRVNWYENPEVLEYMGDQPPLKCPTNLNNKEFKPGGMSGFSYGLNITDVPGGWSEPGKRTARVVEVANPSTTMAFADAVDWQILMYAARSSKDDQYVAHAISYRHNGMANIAFFDGSVVSMSKDEVAGNHKLWKIVQK</sequence>
<keyword evidence="2" id="KW-0472">Membrane</keyword>